<reference evidence="2" key="1">
    <citation type="submission" date="2017-02" db="UniProtKB">
        <authorList>
            <consortium name="WormBaseParasite"/>
        </authorList>
    </citation>
    <scope>IDENTIFICATION</scope>
</reference>
<name>A0A0M3I510_ASCLU</name>
<dbReference type="WBParaSite" id="ALUE_0001195801-mRNA-1">
    <property type="protein sequence ID" value="ALUE_0001195801-mRNA-1"/>
    <property type="gene ID" value="ALUE_0001195801"/>
</dbReference>
<sequence length="107" mass="12102">MLWEEWNLPAEDYLCSSEVLTQLRPREAIWFPAMAVPETKISIHLTRRTQKNDNSTSALNAQPANNVLVVFGCVMRLRASVRFLLCALPRFIECAVTCAAIRHEDAA</sequence>
<proteinExistence type="predicted"/>
<organism evidence="1 2">
    <name type="scientific">Ascaris lumbricoides</name>
    <name type="common">Giant roundworm</name>
    <dbReference type="NCBI Taxonomy" id="6252"/>
    <lineage>
        <taxon>Eukaryota</taxon>
        <taxon>Metazoa</taxon>
        <taxon>Ecdysozoa</taxon>
        <taxon>Nematoda</taxon>
        <taxon>Chromadorea</taxon>
        <taxon>Rhabditida</taxon>
        <taxon>Spirurina</taxon>
        <taxon>Ascaridomorpha</taxon>
        <taxon>Ascaridoidea</taxon>
        <taxon>Ascarididae</taxon>
        <taxon>Ascaris</taxon>
    </lineage>
</organism>
<evidence type="ECO:0000313" key="2">
    <source>
        <dbReference type="WBParaSite" id="ALUE_0001195801-mRNA-1"/>
    </source>
</evidence>
<dbReference type="AlphaFoldDB" id="A0A0M3I510"/>
<protein>
    <submittedName>
        <fullName evidence="2">Neur_chan_LBD domain-containing protein</fullName>
    </submittedName>
</protein>
<dbReference type="Proteomes" id="UP000036681">
    <property type="component" value="Unplaced"/>
</dbReference>
<evidence type="ECO:0000313" key="1">
    <source>
        <dbReference type="Proteomes" id="UP000036681"/>
    </source>
</evidence>
<accession>A0A0M3I510</accession>
<keyword evidence="1" id="KW-1185">Reference proteome</keyword>